<dbReference type="InterPro" id="IPR036366">
    <property type="entry name" value="PGBDSf"/>
</dbReference>
<keyword evidence="4" id="KW-1185">Reference proteome</keyword>
<name>A0A975P8R4_9RHOB</name>
<gene>
    <name evidence="3" type="ORF">KM031_03985</name>
</gene>
<dbReference type="KEGG" id="gfu:KM031_03985"/>
<accession>A0A975P8R4</accession>
<evidence type="ECO:0000313" key="3">
    <source>
        <dbReference type="EMBL" id="QWK91078.1"/>
    </source>
</evidence>
<dbReference type="SUPFAM" id="SSF47090">
    <property type="entry name" value="PGBD-like"/>
    <property type="match status" value="1"/>
</dbReference>
<feature type="chain" id="PRO_5037724125" evidence="1">
    <location>
        <begin position="20"/>
        <end position="179"/>
    </location>
</feature>
<dbReference type="PROSITE" id="PS51257">
    <property type="entry name" value="PROKAR_LIPOPROTEIN"/>
    <property type="match status" value="1"/>
</dbReference>
<sequence>MIRPLAFCSALMLAACQQAYTPEAPTTANLAAGLIRAKSPDAPPPKGGPGKCWATDITPAVIETTSEQVIVTPEQRDATGRVIAPASYRSDTHQKIIKDRQAVHFRTPCPEAMTVDFIATLQRALKARGYYLLPVNGALDAPTRDAIRRFQEPLGLDSPVISLGGARALGIVAADLEDL</sequence>
<evidence type="ECO:0000256" key="1">
    <source>
        <dbReference type="SAM" id="SignalP"/>
    </source>
</evidence>
<evidence type="ECO:0000313" key="4">
    <source>
        <dbReference type="Proteomes" id="UP000679352"/>
    </source>
</evidence>
<dbReference type="EMBL" id="CP076361">
    <property type="protein sequence ID" value="QWK91078.1"/>
    <property type="molecule type" value="Genomic_DNA"/>
</dbReference>
<organism evidence="3 4">
    <name type="scientific">Gemmobacter fulvus</name>
    <dbReference type="NCBI Taxonomy" id="2840474"/>
    <lineage>
        <taxon>Bacteria</taxon>
        <taxon>Pseudomonadati</taxon>
        <taxon>Pseudomonadota</taxon>
        <taxon>Alphaproteobacteria</taxon>
        <taxon>Rhodobacterales</taxon>
        <taxon>Paracoccaceae</taxon>
        <taxon>Gemmobacter</taxon>
    </lineage>
</organism>
<proteinExistence type="predicted"/>
<dbReference type="InterPro" id="IPR036365">
    <property type="entry name" value="PGBD-like_sf"/>
</dbReference>
<dbReference type="Gene3D" id="1.10.101.10">
    <property type="entry name" value="PGBD-like superfamily/PGBD"/>
    <property type="match status" value="1"/>
</dbReference>
<keyword evidence="1" id="KW-0732">Signal</keyword>
<evidence type="ECO:0000259" key="2">
    <source>
        <dbReference type="Pfam" id="PF01471"/>
    </source>
</evidence>
<dbReference type="RefSeq" id="WP_215503269.1">
    <property type="nucleotide sequence ID" value="NZ_CP076361.1"/>
</dbReference>
<reference evidence="3" key="1">
    <citation type="submission" date="2021-06" db="EMBL/GenBank/DDBJ databases">
        <title>Direct submission.</title>
        <authorList>
            <person name="Lee C.-S."/>
            <person name="Jin L."/>
        </authorList>
    </citation>
    <scope>NUCLEOTIDE SEQUENCE</scope>
    <source>
        <strain evidence="3">Con5</strain>
    </source>
</reference>
<dbReference type="Proteomes" id="UP000679352">
    <property type="component" value="Chromosome"/>
</dbReference>
<feature type="signal peptide" evidence="1">
    <location>
        <begin position="1"/>
        <end position="19"/>
    </location>
</feature>
<protein>
    <submittedName>
        <fullName evidence="3">Peptidoglycan-binding protein</fullName>
    </submittedName>
</protein>
<dbReference type="InterPro" id="IPR002477">
    <property type="entry name" value="Peptidoglycan-bd-like"/>
</dbReference>
<feature type="domain" description="Peptidoglycan binding-like" evidence="2">
    <location>
        <begin position="118"/>
        <end position="156"/>
    </location>
</feature>
<dbReference type="AlphaFoldDB" id="A0A975P8R4"/>
<dbReference type="Pfam" id="PF01471">
    <property type="entry name" value="PG_binding_1"/>
    <property type="match status" value="1"/>
</dbReference>